<comment type="caution">
    <text evidence="2">The sequence shown here is derived from an EMBL/GenBank/DDBJ whole genome shotgun (WGS) entry which is preliminary data.</text>
</comment>
<reference evidence="2" key="1">
    <citation type="journal article" date="2023" name="Science">
        <title>Genome structures resolve the early diversification of teleost fishes.</title>
        <authorList>
            <person name="Parey E."/>
            <person name="Louis A."/>
            <person name="Montfort J."/>
            <person name="Bouchez O."/>
            <person name="Roques C."/>
            <person name="Iampietro C."/>
            <person name="Lluch J."/>
            <person name="Castinel A."/>
            <person name="Donnadieu C."/>
            <person name="Desvignes T."/>
            <person name="Floi Bucao C."/>
            <person name="Jouanno E."/>
            <person name="Wen M."/>
            <person name="Mejri S."/>
            <person name="Dirks R."/>
            <person name="Jansen H."/>
            <person name="Henkel C."/>
            <person name="Chen W.J."/>
            <person name="Zahm M."/>
            <person name="Cabau C."/>
            <person name="Klopp C."/>
            <person name="Thompson A.W."/>
            <person name="Robinson-Rechavi M."/>
            <person name="Braasch I."/>
            <person name="Lecointre G."/>
            <person name="Bobe J."/>
            <person name="Postlethwait J.H."/>
            <person name="Berthelot C."/>
            <person name="Roest Crollius H."/>
            <person name="Guiguen Y."/>
        </authorList>
    </citation>
    <scope>NUCLEOTIDE SEQUENCE</scope>
    <source>
        <strain evidence="2">NC1722</strain>
    </source>
</reference>
<feature type="non-terminal residue" evidence="2">
    <location>
        <position position="1"/>
    </location>
</feature>
<organism evidence="2 3">
    <name type="scientific">Aldrovandia affinis</name>
    <dbReference type="NCBI Taxonomy" id="143900"/>
    <lineage>
        <taxon>Eukaryota</taxon>
        <taxon>Metazoa</taxon>
        <taxon>Chordata</taxon>
        <taxon>Craniata</taxon>
        <taxon>Vertebrata</taxon>
        <taxon>Euteleostomi</taxon>
        <taxon>Actinopterygii</taxon>
        <taxon>Neopterygii</taxon>
        <taxon>Teleostei</taxon>
        <taxon>Notacanthiformes</taxon>
        <taxon>Halosauridae</taxon>
        <taxon>Aldrovandia</taxon>
    </lineage>
</organism>
<feature type="region of interest" description="Disordered" evidence="1">
    <location>
        <begin position="78"/>
        <end position="111"/>
    </location>
</feature>
<feature type="compositionally biased region" description="Basic and acidic residues" evidence="1">
    <location>
        <begin position="89"/>
        <end position="105"/>
    </location>
</feature>
<dbReference type="AlphaFoldDB" id="A0AAD7R6J1"/>
<keyword evidence="3" id="KW-1185">Reference proteome</keyword>
<evidence type="ECO:0000313" key="3">
    <source>
        <dbReference type="Proteomes" id="UP001221898"/>
    </source>
</evidence>
<accession>A0AAD7R6J1</accession>
<evidence type="ECO:0000256" key="1">
    <source>
        <dbReference type="SAM" id="MobiDB-lite"/>
    </source>
</evidence>
<dbReference type="Proteomes" id="UP001221898">
    <property type="component" value="Unassembled WGS sequence"/>
</dbReference>
<gene>
    <name evidence="2" type="ORF">AAFF_G00334250</name>
</gene>
<protein>
    <submittedName>
        <fullName evidence="2">Uncharacterized protein</fullName>
    </submittedName>
</protein>
<evidence type="ECO:0000313" key="2">
    <source>
        <dbReference type="EMBL" id="KAJ8366986.1"/>
    </source>
</evidence>
<proteinExistence type="predicted"/>
<name>A0AAD7R6J1_9TELE</name>
<dbReference type="EMBL" id="JAINUG010000519">
    <property type="protein sequence ID" value="KAJ8366986.1"/>
    <property type="molecule type" value="Genomic_DNA"/>
</dbReference>
<sequence length="111" mass="12363">MFVSACHGKERNPFITGTINANDNSKHRSRPARVRGQYFCDRRTKTNSVPERGWRMTARPGLQLPACPAGGAVRPQAACHALPGPAPHHALERPHLGRGEEENLHPQHHWP</sequence>